<accession>J9GUB4</accession>
<dbReference type="PANTHER" id="PTHR35149">
    <property type="entry name" value="SLL5132 PROTEIN"/>
    <property type="match status" value="1"/>
</dbReference>
<organism evidence="2">
    <name type="scientific">gut metagenome</name>
    <dbReference type="NCBI Taxonomy" id="749906"/>
    <lineage>
        <taxon>unclassified sequences</taxon>
        <taxon>metagenomes</taxon>
        <taxon>organismal metagenomes</taxon>
    </lineage>
</organism>
<evidence type="ECO:0000313" key="2">
    <source>
        <dbReference type="EMBL" id="EJX06383.1"/>
    </source>
</evidence>
<name>J9GUB4_9ZZZZ</name>
<feature type="non-terminal residue" evidence="2">
    <location>
        <position position="249"/>
    </location>
</feature>
<proteinExistence type="predicted"/>
<feature type="domain" description="GmrSD restriction endonucleases N-terminal" evidence="1">
    <location>
        <begin position="11"/>
        <end position="225"/>
    </location>
</feature>
<protein>
    <submittedName>
        <fullName evidence="2">Protein containing DUF262</fullName>
    </submittedName>
</protein>
<reference evidence="2" key="1">
    <citation type="journal article" date="2012" name="PLoS ONE">
        <title>Gene sets for utilization of primary and secondary nutrition supplies in the distal gut of endangered iberian lynx.</title>
        <authorList>
            <person name="Alcaide M."/>
            <person name="Messina E."/>
            <person name="Richter M."/>
            <person name="Bargiela R."/>
            <person name="Peplies J."/>
            <person name="Huws S.A."/>
            <person name="Newbold C.J."/>
            <person name="Golyshin P.N."/>
            <person name="Simon M.A."/>
            <person name="Lopez G."/>
            <person name="Yakimov M.M."/>
            <person name="Ferrer M."/>
        </authorList>
    </citation>
    <scope>NUCLEOTIDE SEQUENCE</scope>
</reference>
<gene>
    <name evidence="2" type="ORF">EVA_05508</name>
</gene>
<sequence length="249" mass="28867">MPANNSGKTLRTLFEEDKYEYIYIPRIQRDYAQGRTDSEATVIRENILDDVASKKPLSWGIIFGVAENRQLVDGSTKKCFIPIDGQQRLTTLYLLTLYGVKKHNISFEYLNGFNYETRSASRDFLSALNENWCGEKEAKKNLKEHILNQGWFLSYWALDPTVDAVLNMLNAIDTRFEEEPDVFKNLDRISFEFLDLKNLNLNETLYLKMNSRGKKLSQFDKIKSEIDKILSEDLAGLNGNFQLYEAEDN</sequence>
<comment type="caution">
    <text evidence="2">The sequence shown here is derived from an EMBL/GenBank/DDBJ whole genome shotgun (WGS) entry which is preliminary data.</text>
</comment>
<dbReference type="AlphaFoldDB" id="J9GUB4"/>
<dbReference type="EMBL" id="AMCI01001181">
    <property type="protein sequence ID" value="EJX06383.1"/>
    <property type="molecule type" value="Genomic_DNA"/>
</dbReference>
<dbReference type="PANTHER" id="PTHR35149:SF2">
    <property type="entry name" value="DUF262 DOMAIN-CONTAINING PROTEIN"/>
    <property type="match status" value="1"/>
</dbReference>
<evidence type="ECO:0000259" key="1">
    <source>
        <dbReference type="Pfam" id="PF03235"/>
    </source>
</evidence>
<dbReference type="InterPro" id="IPR004919">
    <property type="entry name" value="GmrSD_N"/>
</dbReference>
<dbReference type="Pfam" id="PF03235">
    <property type="entry name" value="GmrSD_N"/>
    <property type="match status" value="1"/>
</dbReference>